<evidence type="ECO:0000313" key="4">
    <source>
        <dbReference type="Proteomes" id="UP001445732"/>
    </source>
</evidence>
<dbReference type="EMBL" id="JBEGDD010000002">
    <property type="protein sequence ID" value="MEQ7154165.1"/>
    <property type="molecule type" value="Genomic_DNA"/>
</dbReference>
<organism evidence="3 4">
    <name type="scientific">Brevundimonas aurifodinae</name>
    <dbReference type="NCBI Taxonomy" id="1508312"/>
    <lineage>
        <taxon>Bacteria</taxon>
        <taxon>Pseudomonadati</taxon>
        <taxon>Pseudomonadota</taxon>
        <taxon>Alphaproteobacteria</taxon>
        <taxon>Caulobacterales</taxon>
        <taxon>Caulobacteraceae</taxon>
        <taxon>Brevundimonas</taxon>
    </lineage>
</organism>
<comment type="similarity">
    <text evidence="1 2">Belongs to the arylamine N-acetyltransferase family.</text>
</comment>
<dbReference type="Pfam" id="PF00797">
    <property type="entry name" value="Acetyltransf_2"/>
    <property type="match status" value="1"/>
</dbReference>
<dbReference type="RefSeq" id="WP_349683344.1">
    <property type="nucleotide sequence ID" value="NZ_JBEGDD010000002.1"/>
</dbReference>
<dbReference type="PANTHER" id="PTHR11786">
    <property type="entry name" value="N-HYDROXYARYLAMINE O-ACETYLTRANSFERASE"/>
    <property type="match status" value="1"/>
</dbReference>
<reference evidence="3 4" key="1">
    <citation type="submission" date="2024-06" db="EMBL/GenBank/DDBJ databases">
        <title>Brevundimonas sp. C11.</title>
        <authorList>
            <person name="Maltman C."/>
        </authorList>
    </citation>
    <scope>NUCLEOTIDE SEQUENCE [LARGE SCALE GENOMIC DNA]</scope>
    <source>
        <strain evidence="3 4">C11</strain>
    </source>
</reference>
<evidence type="ECO:0000256" key="2">
    <source>
        <dbReference type="RuleBase" id="RU003452"/>
    </source>
</evidence>
<dbReference type="Gene3D" id="2.40.128.150">
    <property type="entry name" value="Cysteine proteinases"/>
    <property type="match status" value="1"/>
</dbReference>
<evidence type="ECO:0000256" key="1">
    <source>
        <dbReference type="ARBA" id="ARBA00006547"/>
    </source>
</evidence>
<name>A0ABV1NJZ9_9CAUL</name>
<evidence type="ECO:0000313" key="3">
    <source>
        <dbReference type="EMBL" id="MEQ7154165.1"/>
    </source>
</evidence>
<dbReference type="Gene3D" id="3.30.2140.10">
    <property type="entry name" value="Arylamine N-acetyltransferase"/>
    <property type="match status" value="1"/>
</dbReference>
<dbReference type="Proteomes" id="UP001445732">
    <property type="component" value="Unassembled WGS sequence"/>
</dbReference>
<comment type="caution">
    <text evidence="3">The sequence shown here is derived from an EMBL/GenBank/DDBJ whole genome shotgun (WGS) entry which is preliminary data.</text>
</comment>
<sequence length="272" mass="29927">MDVCAYLDRIGFTEDPRIDLPTLRILHQRHLRTIPYENLDIQLGRFVPTDPDLAFRKLVTDRRGGWCYEMNGLFGAALTALGFDVTLVHASIEQGAASVQLSHLALVVDIGQPYLLDVGFGDGLLGPIPIREGIHRQGERQFGLEALGQGVWRFINHPSSSVRSFTFSVAPADPQIIANDSARLQMAANSPYVQNLVCQRHTAHGVSVLLGRVLCSLRSETPEVTFLQSAEAFTRALETEFGIVLPAASGLWATVCERHEVLFPASQATLIR</sequence>
<proteinExistence type="inferred from homology"/>
<keyword evidence="4" id="KW-1185">Reference proteome</keyword>
<accession>A0ABV1NJZ9</accession>
<dbReference type="InterPro" id="IPR038765">
    <property type="entry name" value="Papain-like_cys_pep_sf"/>
</dbReference>
<dbReference type="PANTHER" id="PTHR11786:SF0">
    <property type="entry name" value="ARYLAMINE N-ACETYLTRANSFERASE 4-RELATED"/>
    <property type="match status" value="1"/>
</dbReference>
<dbReference type="SUPFAM" id="SSF54001">
    <property type="entry name" value="Cysteine proteinases"/>
    <property type="match status" value="1"/>
</dbReference>
<gene>
    <name evidence="3" type="ORF">ABN401_02940</name>
</gene>
<dbReference type="PRINTS" id="PR01543">
    <property type="entry name" value="ANATRNSFRASE"/>
</dbReference>
<dbReference type="InterPro" id="IPR001447">
    <property type="entry name" value="Arylamine_N-AcTrfase"/>
</dbReference>
<protein>
    <submittedName>
        <fullName evidence="3">Arylamine N-acetyltransferase</fullName>
    </submittedName>
</protein>